<dbReference type="SMART" id="SM00408">
    <property type="entry name" value="IGc2"/>
    <property type="match status" value="1"/>
</dbReference>
<dbReference type="InterPro" id="IPR013151">
    <property type="entry name" value="Immunoglobulin_dom"/>
</dbReference>
<dbReference type="InterPro" id="IPR007110">
    <property type="entry name" value="Ig-like_dom"/>
</dbReference>
<keyword evidence="3" id="KW-0393">Immunoglobulin domain</keyword>
<evidence type="ECO:0000256" key="4">
    <source>
        <dbReference type="SAM" id="MobiDB-lite"/>
    </source>
</evidence>
<dbReference type="InterPro" id="IPR036179">
    <property type="entry name" value="Ig-like_dom_sf"/>
</dbReference>
<dbReference type="GO" id="GO:0007166">
    <property type="term" value="P:cell surface receptor signaling pathway"/>
    <property type="evidence" value="ECO:0007669"/>
    <property type="project" value="TreeGrafter"/>
</dbReference>
<dbReference type="GO" id="GO:0009897">
    <property type="term" value="C:external side of plasma membrane"/>
    <property type="evidence" value="ECO:0007669"/>
    <property type="project" value="TreeGrafter"/>
</dbReference>
<sequence>MMPQGSCKIERAYLGDSGEYWCETDGQERSNRVNITVTAGSVILESPILPVLEGNTVTLHCRHRTTIPNLQALFYKDDVLVQSIPAEGITIKNVTKSDEGLYKCSISNVGESPGSWLAVGETLPDDSDSPRVFSLLWIAVTILILALVLLLVGFLHVRKHRVVFCFSSKTPTAESQSGEDGQIVSGDGSDPDGVTYAVVVTKQRKNKASADAADNLSPETNHSRKPQRERDGDESSLQAVYSTLKTSETPQAPPLHV</sequence>
<keyword evidence="5" id="KW-1133">Transmembrane helix</keyword>
<reference evidence="7" key="1">
    <citation type="submission" date="2025-08" db="UniProtKB">
        <authorList>
            <consortium name="Ensembl"/>
        </authorList>
    </citation>
    <scope>IDENTIFICATION</scope>
</reference>
<dbReference type="SMART" id="SM00409">
    <property type="entry name" value="IG"/>
    <property type="match status" value="1"/>
</dbReference>
<feature type="region of interest" description="Disordered" evidence="4">
    <location>
        <begin position="204"/>
        <end position="237"/>
    </location>
</feature>
<dbReference type="GeneTree" id="ENSGT00990000204886"/>
<evidence type="ECO:0000256" key="3">
    <source>
        <dbReference type="ARBA" id="ARBA00023319"/>
    </source>
</evidence>
<dbReference type="Pfam" id="PF00047">
    <property type="entry name" value="ig"/>
    <property type="match status" value="1"/>
</dbReference>
<dbReference type="PROSITE" id="PS50835">
    <property type="entry name" value="IG_LIKE"/>
    <property type="match status" value="1"/>
</dbReference>
<evidence type="ECO:0000313" key="7">
    <source>
        <dbReference type="Ensembl" id="ENSDLAP00005008373.2"/>
    </source>
</evidence>
<organism evidence="7 8">
    <name type="scientific">Dicentrarchus labrax</name>
    <name type="common">European seabass</name>
    <name type="synonym">Morone labrax</name>
    <dbReference type="NCBI Taxonomy" id="13489"/>
    <lineage>
        <taxon>Eukaryota</taxon>
        <taxon>Metazoa</taxon>
        <taxon>Chordata</taxon>
        <taxon>Craniata</taxon>
        <taxon>Vertebrata</taxon>
        <taxon>Euteleostomi</taxon>
        <taxon>Actinopterygii</taxon>
        <taxon>Neopterygii</taxon>
        <taxon>Teleostei</taxon>
        <taxon>Neoteleostei</taxon>
        <taxon>Acanthomorphata</taxon>
        <taxon>Eupercaria</taxon>
        <taxon>Moronidae</taxon>
        <taxon>Dicentrarchus</taxon>
    </lineage>
</organism>
<keyword evidence="5" id="KW-0472">Membrane</keyword>
<dbReference type="Ensembl" id="ENSDLAT00005009200.2">
    <property type="protein sequence ID" value="ENSDLAP00005008373.2"/>
    <property type="gene ID" value="ENSDLAG00005004457.2"/>
</dbReference>
<name>A0A8C4GHR4_DICLA</name>
<dbReference type="Proteomes" id="UP000694389">
    <property type="component" value="Unassembled WGS sequence"/>
</dbReference>
<keyword evidence="1" id="KW-0732">Signal</keyword>
<keyword evidence="5" id="KW-0812">Transmembrane</keyword>
<dbReference type="InterPro" id="IPR003599">
    <property type="entry name" value="Ig_sub"/>
</dbReference>
<dbReference type="Gene3D" id="2.60.40.10">
    <property type="entry name" value="Immunoglobulins"/>
    <property type="match status" value="1"/>
</dbReference>
<evidence type="ECO:0000256" key="2">
    <source>
        <dbReference type="ARBA" id="ARBA00023157"/>
    </source>
</evidence>
<protein>
    <recommendedName>
        <fullName evidence="6">Ig-like domain-containing protein</fullName>
    </recommendedName>
</protein>
<evidence type="ECO:0000313" key="8">
    <source>
        <dbReference type="Proteomes" id="UP000694389"/>
    </source>
</evidence>
<dbReference type="PANTHER" id="PTHR11481">
    <property type="entry name" value="IMMUNOGLOBULIN FC RECEPTOR"/>
    <property type="match status" value="1"/>
</dbReference>
<feature type="region of interest" description="Disordered" evidence="4">
    <location>
        <begin position="171"/>
        <end position="190"/>
    </location>
</feature>
<dbReference type="GO" id="GO:0006955">
    <property type="term" value="P:immune response"/>
    <property type="evidence" value="ECO:0007669"/>
    <property type="project" value="TreeGrafter"/>
</dbReference>
<dbReference type="GO" id="GO:0004888">
    <property type="term" value="F:transmembrane signaling receptor activity"/>
    <property type="evidence" value="ECO:0007669"/>
    <property type="project" value="TreeGrafter"/>
</dbReference>
<accession>A0A8C4GHR4</accession>
<evidence type="ECO:0000256" key="5">
    <source>
        <dbReference type="SAM" id="Phobius"/>
    </source>
</evidence>
<dbReference type="PANTHER" id="PTHR11481:SF64">
    <property type="entry name" value="FC RECEPTOR-LIKE PROTEIN 4"/>
    <property type="match status" value="1"/>
</dbReference>
<proteinExistence type="predicted"/>
<feature type="domain" description="Ig-like" evidence="6">
    <location>
        <begin position="40"/>
        <end position="108"/>
    </location>
</feature>
<dbReference type="InterPro" id="IPR013783">
    <property type="entry name" value="Ig-like_fold"/>
</dbReference>
<dbReference type="InterPro" id="IPR003598">
    <property type="entry name" value="Ig_sub2"/>
</dbReference>
<dbReference type="AlphaFoldDB" id="A0A8C4GHR4"/>
<keyword evidence="2" id="KW-1015">Disulfide bond</keyword>
<dbReference type="InterPro" id="IPR050488">
    <property type="entry name" value="Ig_Fc_receptor"/>
</dbReference>
<reference evidence="7" key="2">
    <citation type="submission" date="2025-09" db="UniProtKB">
        <authorList>
            <consortium name="Ensembl"/>
        </authorList>
    </citation>
    <scope>IDENTIFICATION</scope>
</reference>
<evidence type="ECO:0000256" key="1">
    <source>
        <dbReference type="ARBA" id="ARBA00022729"/>
    </source>
</evidence>
<dbReference type="SUPFAM" id="SSF48726">
    <property type="entry name" value="Immunoglobulin"/>
    <property type="match status" value="1"/>
</dbReference>
<keyword evidence="8" id="KW-1185">Reference proteome</keyword>
<evidence type="ECO:0000259" key="6">
    <source>
        <dbReference type="PROSITE" id="PS50835"/>
    </source>
</evidence>
<feature type="transmembrane region" description="Helical" evidence="5">
    <location>
        <begin position="135"/>
        <end position="157"/>
    </location>
</feature>